<evidence type="ECO:0000313" key="3">
    <source>
        <dbReference type="EMBL" id="GAA5797091.1"/>
    </source>
</evidence>
<dbReference type="EMBL" id="BAABUJ010000007">
    <property type="protein sequence ID" value="GAA5797091.1"/>
    <property type="molecule type" value="Genomic_DNA"/>
</dbReference>
<gene>
    <name evidence="3" type="ORF">HPULCUR_002470</name>
</gene>
<evidence type="ECO:0008006" key="5">
    <source>
        <dbReference type="Google" id="ProtNLM"/>
    </source>
</evidence>
<protein>
    <recommendedName>
        <fullName evidence="5">C2H2-type domain-containing protein</fullName>
    </recommendedName>
</protein>
<keyword evidence="4" id="KW-1185">Reference proteome</keyword>
<comment type="caution">
    <text evidence="3">The sequence shown here is derived from an EMBL/GenBank/DDBJ whole genome shotgun (WGS) entry which is preliminary data.</text>
</comment>
<keyword evidence="2" id="KW-0812">Transmembrane</keyword>
<accession>A0ABP9XQJ8</accession>
<organism evidence="3 4">
    <name type="scientific">Helicostylum pulchrum</name>
    <dbReference type="NCBI Taxonomy" id="562976"/>
    <lineage>
        <taxon>Eukaryota</taxon>
        <taxon>Fungi</taxon>
        <taxon>Fungi incertae sedis</taxon>
        <taxon>Mucoromycota</taxon>
        <taxon>Mucoromycotina</taxon>
        <taxon>Mucoromycetes</taxon>
        <taxon>Mucorales</taxon>
        <taxon>Mucorineae</taxon>
        <taxon>Mucoraceae</taxon>
        <taxon>Helicostylum</taxon>
    </lineage>
</organism>
<feature type="transmembrane region" description="Helical" evidence="2">
    <location>
        <begin position="121"/>
        <end position="138"/>
    </location>
</feature>
<proteinExistence type="predicted"/>
<evidence type="ECO:0000313" key="4">
    <source>
        <dbReference type="Proteomes" id="UP001476247"/>
    </source>
</evidence>
<keyword evidence="1" id="KW-0175">Coiled coil</keyword>
<sequence>MENRRNTLCDRCEQYFVGMRGLRTHQRIGTVCDRTHERLQQVRELERVRREELERLRQEELERLRQEELEGLRQEELRRQRARLFLKVPEILLSRMFLVFFIWIVGSLVLFIFGISSEESWGFTMYIIYNLIPVVIKFHNKLGTVAMNFYVENIAVPAIQYGIKYVKKE</sequence>
<reference evidence="3 4" key="1">
    <citation type="submission" date="2024-04" db="EMBL/GenBank/DDBJ databases">
        <title>genome sequences of Mucor flavus KT1a and Helicostylum pulchrum KT1b strains isolation_sourced from the surface of a dry-aged beef.</title>
        <authorList>
            <person name="Toyotome T."/>
            <person name="Hosono M."/>
            <person name="Torimaru M."/>
            <person name="Fukuda K."/>
            <person name="Mikami N."/>
        </authorList>
    </citation>
    <scope>NUCLEOTIDE SEQUENCE [LARGE SCALE GENOMIC DNA]</scope>
    <source>
        <strain evidence="3 4">KT1b</strain>
    </source>
</reference>
<name>A0ABP9XQJ8_9FUNG</name>
<dbReference type="Proteomes" id="UP001476247">
    <property type="component" value="Unassembled WGS sequence"/>
</dbReference>
<keyword evidence="2" id="KW-0472">Membrane</keyword>
<feature type="transmembrane region" description="Helical" evidence="2">
    <location>
        <begin position="92"/>
        <end position="115"/>
    </location>
</feature>
<evidence type="ECO:0000256" key="2">
    <source>
        <dbReference type="SAM" id="Phobius"/>
    </source>
</evidence>
<feature type="coiled-coil region" evidence="1">
    <location>
        <begin position="36"/>
        <end position="70"/>
    </location>
</feature>
<keyword evidence="2" id="KW-1133">Transmembrane helix</keyword>
<evidence type="ECO:0000256" key="1">
    <source>
        <dbReference type="SAM" id="Coils"/>
    </source>
</evidence>